<gene>
    <name evidence="1" type="ORF">H8B06_20475</name>
</gene>
<name>A0ABR7YV29_9SPHI</name>
<accession>A0ABR7YV29</accession>
<sequence length="178" mass="21444">MKSKQLNFFITPEDHEEINEFMFQKDIYAVTDKYIQNDENPIKKIPDMKAKIFQIYFLRKEDFDSLKTLSTKNNIFYFDNLTSPLLEFSLGGFYPYDKNLLQRARFYYIKGFYENGTFVDKADDFLEWSDSIIKDFKKRFLKRYSKGDGFWYSESSIRWIEEHKAVLINGGQQWEGKI</sequence>
<comment type="caution">
    <text evidence="1">The sequence shown here is derived from an EMBL/GenBank/DDBJ whole genome shotgun (WGS) entry which is preliminary data.</text>
</comment>
<keyword evidence="2" id="KW-1185">Reference proteome</keyword>
<protein>
    <submittedName>
        <fullName evidence="1">Uncharacterized protein</fullName>
    </submittedName>
</protein>
<reference evidence="1 2" key="1">
    <citation type="submission" date="2020-08" db="EMBL/GenBank/DDBJ databases">
        <title>Sphingobacterium sp. DN00404 isolated from aquaculture water.</title>
        <authorList>
            <person name="Zhang M."/>
        </authorList>
    </citation>
    <scope>NUCLEOTIDE SEQUENCE [LARGE SCALE GENOMIC DNA]</scope>
    <source>
        <strain evidence="1 2">DN00404</strain>
    </source>
</reference>
<evidence type="ECO:0000313" key="2">
    <source>
        <dbReference type="Proteomes" id="UP000602759"/>
    </source>
</evidence>
<dbReference type="RefSeq" id="WP_190996045.1">
    <property type="nucleotide sequence ID" value="NZ_JACOIK010000028.1"/>
</dbReference>
<evidence type="ECO:0000313" key="1">
    <source>
        <dbReference type="EMBL" id="MBD1435206.1"/>
    </source>
</evidence>
<organism evidence="1 2">
    <name type="scientific">Sphingobacterium micropteri</name>
    <dbReference type="NCBI Taxonomy" id="2763501"/>
    <lineage>
        <taxon>Bacteria</taxon>
        <taxon>Pseudomonadati</taxon>
        <taxon>Bacteroidota</taxon>
        <taxon>Sphingobacteriia</taxon>
        <taxon>Sphingobacteriales</taxon>
        <taxon>Sphingobacteriaceae</taxon>
        <taxon>Sphingobacterium</taxon>
    </lineage>
</organism>
<dbReference type="EMBL" id="JACOIK010000028">
    <property type="protein sequence ID" value="MBD1435206.1"/>
    <property type="molecule type" value="Genomic_DNA"/>
</dbReference>
<proteinExistence type="predicted"/>
<dbReference type="Proteomes" id="UP000602759">
    <property type="component" value="Unassembled WGS sequence"/>
</dbReference>